<protein>
    <recommendedName>
        <fullName evidence="1">DUF6314 domain-containing protein</fullName>
    </recommendedName>
</protein>
<feature type="domain" description="DUF6314" evidence="1">
    <location>
        <begin position="7"/>
        <end position="134"/>
    </location>
</feature>
<dbReference type="KEGG" id="oat:OAN307_c21830"/>
<sequence length="137" mass="15574">MGRLFAFIGSYDVSRDIDDRKVGAHSRFEGRAVLSALPHGAAYREIGALILNDQRFEAERSYLWHENAGRIWVRFADGRDFHDFDPTLGGLASAHLCGADMYRGGYDLSDWPRWNVTWEVSGPRKDYRSVTTYAPTT</sequence>
<name>M9R579_9RHOB</name>
<dbReference type="EMBL" id="CP003740">
    <property type="protein sequence ID" value="AGI67814.1"/>
    <property type="molecule type" value="Genomic_DNA"/>
</dbReference>
<dbReference type="RefSeq" id="WP_015499837.1">
    <property type="nucleotide sequence ID" value="NC_020911.1"/>
</dbReference>
<dbReference type="Proteomes" id="UP000005307">
    <property type="component" value="Chromosome"/>
</dbReference>
<proteinExistence type="predicted"/>
<accession>M9R579</accession>
<keyword evidence="3" id="KW-1185">Reference proteome</keyword>
<dbReference type="STRING" id="391626.OAN307_c21830"/>
<dbReference type="eggNOG" id="ENOG5032RWA">
    <property type="taxonomic scope" value="Bacteria"/>
</dbReference>
<dbReference type="InterPro" id="IPR045632">
    <property type="entry name" value="DUF6314"/>
</dbReference>
<evidence type="ECO:0000313" key="2">
    <source>
        <dbReference type="EMBL" id="AGI67814.1"/>
    </source>
</evidence>
<gene>
    <name evidence="2" type="ORF">OAN307_c21830</name>
</gene>
<dbReference type="OrthoDB" id="7351979at2"/>
<organism evidence="2 3">
    <name type="scientific">Octadecabacter antarcticus 307</name>
    <dbReference type="NCBI Taxonomy" id="391626"/>
    <lineage>
        <taxon>Bacteria</taxon>
        <taxon>Pseudomonadati</taxon>
        <taxon>Pseudomonadota</taxon>
        <taxon>Alphaproteobacteria</taxon>
        <taxon>Rhodobacterales</taxon>
        <taxon>Roseobacteraceae</taxon>
        <taxon>Octadecabacter</taxon>
    </lineage>
</organism>
<dbReference type="AlphaFoldDB" id="M9R579"/>
<dbReference type="HOGENOM" id="CLU_093209_1_1_5"/>
<evidence type="ECO:0000313" key="3">
    <source>
        <dbReference type="Proteomes" id="UP000005307"/>
    </source>
</evidence>
<dbReference type="Pfam" id="PF19834">
    <property type="entry name" value="DUF6314"/>
    <property type="match status" value="1"/>
</dbReference>
<evidence type="ECO:0000259" key="1">
    <source>
        <dbReference type="Pfam" id="PF19834"/>
    </source>
</evidence>
<reference evidence="2 3" key="1">
    <citation type="journal article" date="2013" name="PLoS ONE">
        <title>Poles Apart: Arctic and Antarctic Octadecabacter strains Share High Genome Plasticity and a New Type of Xanthorhodopsin.</title>
        <authorList>
            <person name="Vollmers J."/>
            <person name="Voget S."/>
            <person name="Dietrich S."/>
            <person name="Gollnow K."/>
            <person name="Smits M."/>
            <person name="Meyer K."/>
            <person name="Brinkhoff T."/>
            <person name="Simon M."/>
            <person name="Daniel R."/>
        </authorList>
    </citation>
    <scope>NUCLEOTIDE SEQUENCE [LARGE SCALE GENOMIC DNA]</scope>
    <source>
        <strain evidence="2 3">307</strain>
    </source>
</reference>